<evidence type="ECO:0000313" key="2">
    <source>
        <dbReference type="Proteomes" id="UP001107961"/>
    </source>
</evidence>
<organism evidence="1 2">
    <name type="scientific">Alloalcanivorax xenomutans</name>
    <dbReference type="NCBI Taxonomy" id="1094342"/>
    <lineage>
        <taxon>Bacteria</taxon>
        <taxon>Pseudomonadati</taxon>
        <taxon>Pseudomonadota</taxon>
        <taxon>Gammaproteobacteria</taxon>
        <taxon>Oceanospirillales</taxon>
        <taxon>Alcanivoracaceae</taxon>
        <taxon>Alloalcanivorax</taxon>
    </lineage>
</organism>
<comment type="caution">
    <text evidence="1">The sequence shown here is derived from an EMBL/GenBank/DDBJ whole genome shotgun (WGS) entry which is preliminary data.</text>
</comment>
<proteinExistence type="predicted"/>
<dbReference type="InterPro" id="IPR022050">
    <property type="entry name" value="T_hemolysin"/>
</dbReference>
<evidence type="ECO:0000313" key="1">
    <source>
        <dbReference type="EMBL" id="MCE7507043.1"/>
    </source>
</evidence>
<dbReference type="AlphaFoldDB" id="A0A9Q3ZAX0"/>
<reference evidence="1" key="1">
    <citation type="submission" date="2022-01" db="EMBL/GenBank/DDBJ databases">
        <authorList>
            <person name="Karlyshev A.V."/>
            <person name="Jaspars M."/>
        </authorList>
    </citation>
    <scope>NUCLEOTIDE SEQUENCE</scope>
    <source>
        <strain evidence="1">AGSA3-2</strain>
    </source>
</reference>
<dbReference type="EMBL" id="JAJVKT010000001">
    <property type="protein sequence ID" value="MCE7507043.1"/>
    <property type="molecule type" value="Genomic_DNA"/>
</dbReference>
<accession>A0A9Q3ZAX0</accession>
<keyword evidence="2" id="KW-1185">Reference proteome</keyword>
<protein>
    <submittedName>
        <fullName evidence="1">Thermostable hemolysin</fullName>
    </submittedName>
</protein>
<sequence length="223" mass="24669">MCQSLSHFNPQDALQRRLTLRGVPLQVSLTRRGDTDYRHGAAFIRRRYWLSYGARPRVNAPFLVVLKDDQGHCRAAAGLTRAAGQSVFLEQYLPEPLEHCITLLAGVPVSRDHIIEISSLAADGSGTGRLLFIAVTALLPHLQGDWIAFTATRQVRNIFHRLGLGPVALTTAEPGRLNGGHECWGRYYDHDPQVMAGQVALGHDRLVQAGWITGREVRHDVVA</sequence>
<dbReference type="RefSeq" id="WP_022994091.1">
    <property type="nucleotide sequence ID" value="NZ_CBDDTQ010000001.1"/>
</dbReference>
<dbReference type="Pfam" id="PF12261">
    <property type="entry name" value="T_hemolysin"/>
    <property type="match status" value="1"/>
</dbReference>
<gene>
    <name evidence="1" type="ORF">LZG35_00230</name>
</gene>
<name>A0A9Q3ZAX0_9GAMM</name>
<dbReference type="Proteomes" id="UP001107961">
    <property type="component" value="Unassembled WGS sequence"/>
</dbReference>